<dbReference type="EMBL" id="JACGWJ010000012">
    <property type="protein sequence ID" value="KAL0384128.1"/>
    <property type="molecule type" value="Genomic_DNA"/>
</dbReference>
<reference evidence="1" key="2">
    <citation type="journal article" date="2024" name="Plant">
        <title>Genomic evolution and insights into agronomic trait innovations of Sesamum species.</title>
        <authorList>
            <person name="Miao H."/>
            <person name="Wang L."/>
            <person name="Qu L."/>
            <person name="Liu H."/>
            <person name="Sun Y."/>
            <person name="Le M."/>
            <person name="Wang Q."/>
            <person name="Wei S."/>
            <person name="Zheng Y."/>
            <person name="Lin W."/>
            <person name="Duan Y."/>
            <person name="Cao H."/>
            <person name="Xiong S."/>
            <person name="Wang X."/>
            <person name="Wei L."/>
            <person name="Li C."/>
            <person name="Ma Q."/>
            <person name="Ju M."/>
            <person name="Zhao R."/>
            <person name="Li G."/>
            <person name="Mu C."/>
            <person name="Tian Q."/>
            <person name="Mei H."/>
            <person name="Zhang T."/>
            <person name="Gao T."/>
            <person name="Zhang H."/>
        </authorList>
    </citation>
    <scope>NUCLEOTIDE SEQUENCE</scope>
    <source>
        <strain evidence="1">G02</strain>
    </source>
</reference>
<comment type="caution">
    <text evidence="1">The sequence shown here is derived from an EMBL/GenBank/DDBJ whole genome shotgun (WGS) entry which is preliminary data.</text>
</comment>
<gene>
    <name evidence="1" type="ORF">Sradi_2807100</name>
</gene>
<protein>
    <submittedName>
        <fullName evidence="1">Protein DETOXIFICATION 26</fullName>
    </submittedName>
</protein>
<dbReference type="AlphaFoldDB" id="A0AAW2RVL1"/>
<sequence length="106" mass="11762">MKQQSKKSQQLLSKRELGAFEIEMQHGHVNGKSIRAKTWDESKKMWKIAAPAVAQFSIQFVTITFVGHLGEVELVAVSVVQNVLEGFVFGIMVSSVCNTVTPRSNL</sequence>
<proteinExistence type="predicted"/>
<accession>A0AAW2RVL1</accession>
<evidence type="ECO:0000313" key="1">
    <source>
        <dbReference type="EMBL" id="KAL0384128.1"/>
    </source>
</evidence>
<organism evidence="1">
    <name type="scientific">Sesamum radiatum</name>
    <name type="common">Black benniseed</name>
    <dbReference type="NCBI Taxonomy" id="300843"/>
    <lineage>
        <taxon>Eukaryota</taxon>
        <taxon>Viridiplantae</taxon>
        <taxon>Streptophyta</taxon>
        <taxon>Embryophyta</taxon>
        <taxon>Tracheophyta</taxon>
        <taxon>Spermatophyta</taxon>
        <taxon>Magnoliopsida</taxon>
        <taxon>eudicotyledons</taxon>
        <taxon>Gunneridae</taxon>
        <taxon>Pentapetalae</taxon>
        <taxon>asterids</taxon>
        <taxon>lamiids</taxon>
        <taxon>Lamiales</taxon>
        <taxon>Pedaliaceae</taxon>
        <taxon>Sesamum</taxon>
    </lineage>
</organism>
<reference evidence="1" key="1">
    <citation type="submission" date="2020-06" db="EMBL/GenBank/DDBJ databases">
        <authorList>
            <person name="Li T."/>
            <person name="Hu X."/>
            <person name="Zhang T."/>
            <person name="Song X."/>
            <person name="Zhang H."/>
            <person name="Dai N."/>
            <person name="Sheng W."/>
            <person name="Hou X."/>
            <person name="Wei L."/>
        </authorList>
    </citation>
    <scope>NUCLEOTIDE SEQUENCE</scope>
    <source>
        <strain evidence="1">G02</strain>
        <tissue evidence="1">Leaf</tissue>
    </source>
</reference>
<name>A0AAW2RVL1_SESRA</name>